<sequence>MKAVPAPDAEFPFTFSQFEEWYEELTRAQLEPARVAFERMMTTELRTLEIESGTGRFRTPTSRIKEPFRLWAKMKMPKYSGRITQLGDIPKVIDDLIGVRIVCVNKADLNAVRKALDGFARSSQSNDFGIAIEDNSERDYLSKPKDSGYRAYHANLVTRVSHRNGMFVVRGELQVRTLLQDGWGELTHEDTYKPDQEVPPIVEVLALRMGELLATVDDIAQDIRQELGRDLEAAVVDDAKGAAPDDKVTTEEPTALSALVAGRAASIITSSKRPLALSQIATQLRGTFGGHELTGWFGHGAFKNFLLDAVPGARIIPIGPSYAVPPGVEPDETWPEKLRRAVEGESSPRREDPS</sequence>
<name>A0A7Z8K2I0_9CELL</name>
<dbReference type="PANTHER" id="PTHR41773:SF1">
    <property type="entry name" value="RELA_SPOT DOMAIN-CONTAINING PROTEIN"/>
    <property type="match status" value="1"/>
</dbReference>
<reference evidence="3 4" key="1">
    <citation type="submission" date="2019-05" db="EMBL/GenBank/DDBJ databases">
        <title>Genome sequence of Cellulomonas hominis strain CS1.</title>
        <authorList>
            <person name="Belmont J."/>
            <person name="Maclea K.S."/>
        </authorList>
    </citation>
    <scope>NUCLEOTIDE SEQUENCE [LARGE SCALE GENOMIC DNA]</scope>
    <source>
        <strain evidence="3 4">CS1</strain>
    </source>
</reference>
<protein>
    <recommendedName>
        <fullName evidence="2">RelA/SpoT domain-containing protein</fullName>
    </recommendedName>
</protein>
<dbReference type="Gene3D" id="3.30.460.10">
    <property type="entry name" value="Beta Polymerase, domain 2"/>
    <property type="match status" value="1"/>
</dbReference>
<dbReference type="PANTHER" id="PTHR41773">
    <property type="entry name" value="GTP PYROPHOSPHATASE-RELATED"/>
    <property type="match status" value="1"/>
</dbReference>
<dbReference type="AlphaFoldDB" id="A0A7Z8K2I0"/>
<dbReference type="SMART" id="SM00954">
    <property type="entry name" value="RelA_SpoT"/>
    <property type="match status" value="1"/>
</dbReference>
<dbReference type="CDD" id="cd05399">
    <property type="entry name" value="NT_Rel-Spo_like"/>
    <property type="match status" value="1"/>
</dbReference>
<dbReference type="InterPro" id="IPR007685">
    <property type="entry name" value="RelA_SpoT"/>
</dbReference>
<proteinExistence type="predicted"/>
<feature type="region of interest" description="Disordered" evidence="1">
    <location>
        <begin position="324"/>
        <end position="354"/>
    </location>
</feature>
<dbReference type="RefSeq" id="WP_154728378.1">
    <property type="nucleotide sequence ID" value="NZ_SZYE01000015.1"/>
</dbReference>
<evidence type="ECO:0000313" key="3">
    <source>
        <dbReference type="EMBL" id="TKR26782.1"/>
    </source>
</evidence>
<dbReference type="EMBL" id="SZYE01000015">
    <property type="protein sequence ID" value="TKR26782.1"/>
    <property type="molecule type" value="Genomic_DNA"/>
</dbReference>
<evidence type="ECO:0000256" key="1">
    <source>
        <dbReference type="SAM" id="MobiDB-lite"/>
    </source>
</evidence>
<dbReference type="GO" id="GO:0015969">
    <property type="term" value="P:guanosine tetraphosphate metabolic process"/>
    <property type="evidence" value="ECO:0007669"/>
    <property type="project" value="InterPro"/>
</dbReference>
<evidence type="ECO:0000313" key="4">
    <source>
        <dbReference type="Proteomes" id="UP000308121"/>
    </source>
</evidence>
<evidence type="ECO:0000259" key="2">
    <source>
        <dbReference type="SMART" id="SM00954"/>
    </source>
</evidence>
<accession>A0A7Z8K2I0</accession>
<dbReference type="Proteomes" id="UP000308121">
    <property type="component" value="Unassembled WGS sequence"/>
</dbReference>
<gene>
    <name evidence="3" type="ORF">FA014_03815</name>
</gene>
<organism evidence="3 4">
    <name type="scientific">Cellulomonas hominis</name>
    <dbReference type="NCBI Taxonomy" id="156981"/>
    <lineage>
        <taxon>Bacteria</taxon>
        <taxon>Bacillati</taxon>
        <taxon>Actinomycetota</taxon>
        <taxon>Actinomycetes</taxon>
        <taxon>Micrococcales</taxon>
        <taxon>Cellulomonadaceae</taxon>
        <taxon>Cellulomonas</taxon>
    </lineage>
</organism>
<feature type="domain" description="RelA/SpoT" evidence="2">
    <location>
        <begin position="62"/>
        <end position="198"/>
    </location>
</feature>
<comment type="caution">
    <text evidence="3">The sequence shown here is derived from an EMBL/GenBank/DDBJ whole genome shotgun (WGS) entry which is preliminary data.</text>
</comment>
<dbReference type="InterPro" id="IPR043519">
    <property type="entry name" value="NT_sf"/>
</dbReference>
<dbReference type="Pfam" id="PF04607">
    <property type="entry name" value="RelA_SpoT"/>
    <property type="match status" value="1"/>
</dbReference>
<dbReference type="OrthoDB" id="9789634at2"/>
<dbReference type="SUPFAM" id="SSF81301">
    <property type="entry name" value="Nucleotidyltransferase"/>
    <property type="match status" value="1"/>
</dbReference>
<feature type="compositionally biased region" description="Basic and acidic residues" evidence="1">
    <location>
        <begin position="334"/>
        <end position="354"/>
    </location>
</feature>